<proteinExistence type="predicted"/>
<dbReference type="AlphaFoldDB" id="A0A164Q162"/>
<keyword evidence="2" id="KW-1185">Reference proteome</keyword>
<dbReference type="EMBL" id="LRGB01002486">
    <property type="protein sequence ID" value="KZS07337.1"/>
    <property type="molecule type" value="Genomic_DNA"/>
</dbReference>
<organism evidence="1 2">
    <name type="scientific">Daphnia magna</name>
    <dbReference type="NCBI Taxonomy" id="35525"/>
    <lineage>
        <taxon>Eukaryota</taxon>
        <taxon>Metazoa</taxon>
        <taxon>Ecdysozoa</taxon>
        <taxon>Arthropoda</taxon>
        <taxon>Crustacea</taxon>
        <taxon>Branchiopoda</taxon>
        <taxon>Diplostraca</taxon>
        <taxon>Cladocera</taxon>
        <taxon>Anomopoda</taxon>
        <taxon>Daphniidae</taxon>
        <taxon>Daphnia</taxon>
    </lineage>
</organism>
<sequence>MRTYLDLFQDVDDKPAVDVTHPNSLTVEGDLQFLDIPAAELQQDIEKNNLNSENPLKDREGREFEAVPTSFVYYGYQLLMFGFFIKTIVNA</sequence>
<accession>A0A164Q162</accession>
<evidence type="ECO:0000313" key="2">
    <source>
        <dbReference type="Proteomes" id="UP000076858"/>
    </source>
</evidence>
<protein>
    <submittedName>
        <fullName evidence="1">Uncharacterized protein</fullName>
    </submittedName>
</protein>
<reference evidence="1 2" key="1">
    <citation type="submission" date="2016-03" db="EMBL/GenBank/DDBJ databases">
        <title>EvidentialGene: Evidence-directed Construction of Genes on Genomes.</title>
        <authorList>
            <person name="Gilbert D.G."/>
            <person name="Choi J.-H."/>
            <person name="Mockaitis K."/>
            <person name="Colbourne J."/>
            <person name="Pfrender M."/>
        </authorList>
    </citation>
    <scope>NUCLEOTIDE SEQUENCE [LARGE SCALE GENOMIC DNA]</scope>
    <source>
        <strain evidence="1 2">Xinb3</strain>
        <tissue evidence="1">Complete organism</tissue>
    </source>
</reference>
<dbReference type="Proteomes" id="UP000076858">
    <property type="component" value="Unassembled WGS sequence"/>
</dbReference>
<comment type="caution">
    <text evidence="1">The sequence shown here is derived from an EMBL/GenBank/DDBJ whole genome shotgun (WGS) entry which is preliminary data.</text>
</comment>
<evidence type="ECO:0000313" key="1">
    <source>
        <dbReference type="EMBL" id="KZS07337.1"/>
    </source>
</evidence>
<gene>
    <name evidence="1" type="ORF">APZ42_028965</name>
</gene>
<name>A0A164Q162_9CRUS</name>